<keyword evidence="5" id="KW-1185">Reference proteome</keyword>
<dbReference type="Proteomes" id="UP000429607">
    <property type="component" value="Unassembled WGS sequence"/>
</dbReference>
<protein>
    <submittedName>
        <fullName evidence="2">Uncharacterized protein</fullName>
    </submittedName>
</protein>
<comment type="caution">
    <text evidence="2">The sequence shown here is derived from an EMBL/GenBank/DDBJ whole genome shotgun (WGS) entry which is preliminary data.</text>
</comment>
<dbReference type="EMBL" id="QXFT01002978">
    <property type="protein sequence ID" value="KAE9290746.1"/>
    <property type="molecule type" value="Genomic_DNA"/>
</dbReference>
<gene>
    <name evidence="2" type="ORF">PR001_g23921</name>
    <name evidence="3" type="ORF">PR003_g25211</name>
</gene>
<evidence type="ECO:0000313" key="2">
    <source>
        <dbReference type="EMBL" id="KAE8981700.1"/>
    </source>
</evidence>
<evidence type="ECO:0000256" key="1">
    <source>
        <dbReference type="SAM" id="MobiDB-lite"/>
    </source>
</evidence>
<feature type="region of interest" description="Disordered" evidence="1">
    <location>
        <begin position="19"/>
        <end position="50"/>
    </location>
</feature>
<reference evidence="2 4" key="1">
    <citation type="submission" date="2018-09" db="EMBL/GenBank/DDBJ databases">
        <title>Genomic investigation of the strawberry pathogen Phytophthora fragariae indicates pathogenicity is determined by transcriptional variation in three key races.</title>
        <authorList>
            <person name="Adams T.M."/>
            <person name="Armitage A.D."/>
            <person name="Sobczyk M.K."/>
            <person name="Bates H.J."/>
            <person name="Dunwell J.M."/>
            <person name="Nellist C.F."/>
            <person name="Harrison R.J."/>
        </authorList>
    </citation>
    <scope>NUCLEOTIDE SEQUENCE [LARGE SCALE GENOMIC DNA]</scope>
    <source>
        <strain evidence="2 4">SCRP249</strain>
        <strain evidence="3 5">SCRP333</strain>
    </source>
</reference>
<accession>A0A6A3IHS0</accession>
<evidence type="ECO:0000313" key="5">
    <source>
        <dbReference type="Proteomes" id="UP000434957"/>
    </source>
</evidence>
<organism evidence="2 4">
    <name type="scientific">Phytophthora rubi</name>
    <dbReference type="NCBI Taxonomy" id="129364"/>
    <lineage>
        <taxon>Eukaryota</taxon>
        <taxon>Sar</taxon>
        <taxon>Stramenopiles</taxon>
        <taxon>Oomycota</taxon>
        <taxon>Peronosporomycetes</taxon>
        <taxon>Peronosporales</taxon>
        <taxon>Peronosporaceae</taxon>
        <taxon>Phytophthora</taxon>
    </lineage>
</organism>
<sequence length="50" mass="5373">MLLLTGTTLCLSAQLYSPLGRVKPNGKMQDVYSSGSSTKSKTPEPVRMAE</sequence>
<evidence type="ECO:0000313" key="3">
    <source>
        <dbReference type="EMBL" id="KAE9290746.1"/>
    </source>
</evidence>
<evidence type="ECO:0000313" key="4">
    <source>
        <dbReference type="Proteomes" id="UP000429607"/>
    </source>
</evidence>
<name>A0A6A3IHS0_9STRA</name>
<feature type="compositionally biased region" description="Basic and acidic residues" evidence="1">
    <location>
        <begin position="41"/>
        <end position="50"/>
    </location>
</feature>
<dbReference type="EMBL" id="QXFV01002930">
    <property type="protein sequence ID" value="KAE8981700.1"/>
    <property type="molecule type" value="Genomic_DNA"/>
</dbReference>
<dbReference type="Proteomes" id="UP000434957">
    <property type="component" value="Unassembled WGS sequence"/>
</dbReference>
<feature type="compositionally biased region" description="Polar residues" evidence="1">
    <location>
        <begin position="31"/>
        <end position="40"/>
    </location>
</feature>
<proteinExistence type="predicted"/>
<dbReference type="AlphaFoldDB" id="A0A6A3IHS0"/>